<dbReference type="Proteomes" id="UP000550401">
    <property type="component" value="Unassembled WGS sequence"/>
</dbReference>
<protein>
    <submittedName>
        <fullName evidence="1">Uncharacterized protein</fullName>
    </submittedName>
</protein>
<reference evidence="1 2" key="1">
    <citation type="submission" date="2020-07" db="EMBL/GenBank/DDBJ databases">
        <title>Genomic Encyclopedia of Type Strains, Phase IV (KMG-V): Genome sequencing to study the core and pangenomes of soil and plant-associated prokaryotes.</title>
        <authorList>
            <person name="Whitman W."/>
        </authorList>
    </citation>
    <scope>NUCLEOTIDE SEQUENCE [LARGE SCALE GENOMIC DNA]</scope>
    <source>
        <strain evidence="1 2">RH2WT43</strain>
    </source>
</reference>
<accession>A0A839EY36</accession>
<dbReference type="EMBL" id="JACGXL010000001">
    <property type="protein sequence ID" value="MBA8886098.1"/>
    <property type="molecule type" value="Genomic_DNA"/>
</dbReference>
<keyword evidence="2" id="KW-1185">Reference proteome</keyword>
<evidence type="ECO:0000313" key="2">
    <source>
        <dbReference type="Proteomes" id="UP000550401"/>
    </source>
</evidence>
<comment type="caution">
    <text evidence="1">The sequence shown here is derived from an EMBL/GenBank/DDBJ whole genome shotgun (WGS) entry which is preliminary data.</text>
</comment>
<organism evidence="1 2">
    <name type="scientific">Dokdonella fugitiva</name>
    <dbReference type="NCBI Taxonomy" id="328517"/>
    <lineage>
        <taxon>Bacteria</taxon>
        <taxon>Pseudomonadati</taxon>
        <taxon>Pseudomonadota</taxon>
        <taxon>Gammaproteobacteria</taxon>
        <taxon>Lysobacterales</taxon>
        <taxon>Rhodanobacteraceae</taxon>
        <taxon>Dokdonella</taxon>
    </lineage>
</organism>
<dbReference type="RefSeq" id="WP_182529209.1">
    <property type="nucleotide sequence ID" value="NZ_JACGXL010000001.1"/>
</dbReference>
<evidence type="ECO:0000313" key="1">
    <source>
        <dbReference type="EMBL" id="MBA8886098.1"/>
    </source>
</evidence>
<sequence>MHSTMTPAQRDRAIHHLELTIRVMRDAPVRTTCAECDHFDQISGKCAQWGQIVPADARAAGCAEWREGVPF</sequence>
<gene>
    <name evidence="1" type="ORF">FHW12_000289</name>
</gene>
<name>A0A839EY36_9GAMM</name>
<dbReference type="AlphaFoldDB" id="A0A839EY36"/>
<proteinExistence type="predicted"/>